<dbReference type="EMBL" id="CP016793">
    <property type="protein sequence ID" value="ANZ43550.1"/>
    <property type="molecule type" value="Genomic_DNA"/>
</dbReference>
<gene>
    <name evidence="2" type="ORF">BBK82_44625</name>
</gene>
<organism evidence="2 3">
    <name type="scientific">Lentzea guizhouensis</name>
    <dbReference type="NCBI Taxonomy" id="1586287"/>
    <lineage>
        <taxon>Bacteria</taxon>
        <taxon>Bacillati</taxon>
        <taxon>Actinomycetota</taxon>
        <taxon>Actinomycetes</taxon>
        <taxon>Pseudonocardiales</taxon>
        <taxon>Pseudonocardiaceae</taxon>
        <taxon>Lentzea</taxon>
    </lineage>
</organism>
<evidence type="ECO:0000313" key="2">
    <source>
        <dbReference type="EMBL" id="ANZ43550.1"/>
    </source>
</evidence>
<protein>
    <recommendedName>
        <fullName evidence="4">Tryptophan dimethylallyltransferase</fullName>
    </recommendedName>
</protein>
<dbReference type="InterPro" id="IPR017795">
    <property type="entry name" value="ABBA_NscD-like"/>
</dbReference>
<accession>A0A1B2I0M3</accession>
<keyword evidence="1" id="KW-0808">Transferase</keyword>
<evidence type="ECO:0008006" key="4">
    <source>
        <dbReference type="Google" id="ProtNLM"/>
    </source>
</evidence>
<dbReference type="PANTHER" id="PTHR40627:SF4">
    <property type="entry name" value="PRENYLTRANSFERASE ASQH1-RELATED"/>
    <property type="match status" value="1"/>
</dbReference>
<dbReference type="AlphaFoldDB" id="A0A1B2I0M3"/>
<dbReference type="PANTHER" id="PTHR40627">
    <property type="entry name" value="INDOLE PRENYLTRANSFERASE TDIB-RELATED"/>
    <property type="match status" value="1"/>
</dbReference>
<proteinExistence type="predicted"/>
<dbReference type="InterPro" id="IPR033964">
    <property type="entry name" value="ABBA"/>
</dbReference>
<dbReference type="Proteomes" id="UP000093053">
    <property type="component" value="Chromosome"/>
</dbReference>
<reference evidence="2 3" key="1">
    <citation type="submission" date="2016-07" db="EMBL/GenBank/DDBJ databases">
        <title>Complete genome sequence of the Lentzea guizhouensis DHS C013.</title>
        <authorList>
            <person name="Cao C."/>
        </authorList>
    </citation>
    <scope>NUCLEOTIDE SEQUENCE [LARGE SCALE GENOMIC DNA]</scope>
    <source>
        <strain evidence="2 3">DHS C013</strain>
    </source>
</reference>
<name>A0A1B2I0M3_9PSEU</name>
<evidence type="ECO:0000256" key="1">
    <source>
        <dbReference type="ARBA" id="ARBA00022679"/>
    </source>
</evidence>
<dbReference type="GO" id="GO:0016765">
    <property type="term" value="F:transferase activity, transferring alkyl or aryl (other than methyl) groups"/>
    <property type="evidence" value="ECO:0007669"/>
    <property type="project" value="InterPro"/>
</dbReference>
<evidence type="ECO:0000313" key="3">
    <source>
        <dbReference type="Proteomes" id="UP000093053"/>
    </source>
</evidence>
<dbReference type="GO" id="GO:0009820">
    <property type="term" value="P:alkaloid metabolic process"/>
    <property type="evidence" value="ECO:0007669"/>
    <property type="project" value="InterPro"/>
</dbReference>
<sequence>MQSLLRAVGLSDSTGSSSELLGDALGPGALRPLSADPLWPSFVADDHTPVEFSVALGRNERPAVRMIVESIAEQPDRRANLTAALEVLDRLAEKHRLDLRRLDQVRDLFLPEDPQGAFAFWYSLIVGIDAQPVIKVYLNPEVRGPGHGTELVRTALDRLGLHSAFPTVARHALRRDGLDRFSFFALDLKDDDRARVKTYVSHDSAGVADVLAAAAAVPDVDLQLLEDVAAIAGAGTSTFDRRPLMSAYNFMAGDTDRPGGYSVYIPVRDYVQDDLEACERVLAVMARCGLDPAPFVLALASIVQRPLGEGVGLIAHISLRLGRPRPGVTVYLSSEAYDVTPPRTTAMSL</sequence>
<dbReference type="STRING" id="1586287.BBK82_44625"/>
<dbReference type="KEGG" id="led:BBK82_44625"/>
<dbReference type="Pfam" id="PF11991">
    <property type="entry name" value="Trp_DMAT"/>
    <property type="match status" value="1"/>
</dbReference>
<dbReference type="SFLD" id="SFLDS00036">
    <property type="entry name" value="Aromatic_Prenyltransferase"/>
    <property type="match status" value="1"/>
</dbReference>
<keyword evidence="3" id="KW-1185">Reference proteome</keyword>
<dbReference type="SFLD" id="SFLDG01162">
    <property type="entry name" value="I"/>
    <property type="match status" value="1"/>
</dbReference>